<feature type="transmembrane region" description="Helical" evidence="1">
    <location>
        <begin position="144"/>
        <end position="160"/>
    </location>
</feature>
<comment type="caution">
    <text evidence="3">The sequence shown here is derived from an EMBL/GenBank/DDBJ whole genome shotgun (WGS) entry which is preliminary data.</text>
</comment>
<evidence type="ECO:0000256" key="1">
    <source>
        <dbReference type="SAM" id="Phobius"/>
    </source>
</evidence>
<sequence length="377" mass="40923">MTEIWIVIAIGCAVTGYAAYLRNLLRARIRPSRASWLIWSLMSGVAALTGLATASGPPAGPVLLLSALCCAVIALISWRRSGWVAPNRVEATCIAGSILALTMAVAWPGATAAPLLVAGASSLGFWLTLTSLRRDPGRELPSPWGLWAAASLFALFAVLGRDMVSGALVVAAHLAGSAAIWLVASVGTSNPAAAFRHVQNGLSRFDRYRHNRNLFALRESHLGWGVYARCRFAAGAELVRFTRHDFPPGQVPGIIQDHAMRGVGAAVHRARPFPVRLRHSINHSCDPNAGLRFTDDGAVLVALRDIYCGDEISWDYSTALAQSNWHMICQCRSDRCRRVIGNFDTLDAQSQAFFRSRNLIAPHLRRSDDINPTRRIG</sequence>
<dbReference type="InterPro" id="IPR046341">
    <property type="entry name" value="SET_dom_sf"/>
</dbReference>
<dbReference type="EMBL" id="MDDS01000016">
    <property type="protein sequence ID" value="ODP38353.1"/>
    <property type="molecule type" value="Genomic_DNA"/>
</dbReference>
<feature type="transmembrane region" description="Helical" evidence="1">
    <location>
        <begin position="6"/>
        <end position="24"/>
    </location>
</feature>
<protein>
    <recommendedName>
        <fullName evidence="2">SET domain-containing protein</fullName>
    </recommendedName>
</protein>
<dbReference type="Gene3D" id="2.170.270.10">
    <property type="entry name" value="SET domain"/>
    <property type="match status" value="1"/>
</dbReference>
<dbReference type="RefSeq" id="WP_069320007.1">
    <property type="nucleotide sequence ID" value="NZ_MDDS01000016.1"/>
</dbReference>
<gene>
    <name evidence="3" type="ORF">BFL28_14465</name>
</gene>
<keyword evidence="1" id="KW-0812">Transmembrane</keyword>
<feature type="domain" description="SET" evidence="2">
    <location>
        <begin position="213"/>
        <end position="317"/>
    </location>
</feature>
<name>A0A1E3LXA3_9SPHN</name>
<feature type="transmembrane region" description="Helical" evidence="1">
    <location>
        <begin position="36"/>
        <end position="53"/>
    </location>
</feature>
<dbReference type="Proteomes" id="UP000094487">
    <property type="component" value="Unassembled WGS sequence"/>
</dbReference>
<reference evidence="3 4" key="1">
    <citation type="submission" date="2016-08" db="EMBL/GenBank/DDBJ databases">
        <title>Draft genome of the agarase producing Sphingomonas sp. MCT13.</title>
        <authorList>
            <person name="D'Andrea M.M."/>
            <person name="Rossolini G.M."/>
            <person name="Thaller M.C."/>
        </authorList>
    </citation>
    <scope>NUCLEOTIDE SEQUENCE [LARGE SCALE GENOMIC DNA]</scope>
    <source>
        <strain evidence="3 4">MCT13</strain>
    </source>
</reference>
<feature type="transmembrane region" description="Helical" evidence="1">
    <location>
        <begin position="59"/>
        <end position="77"/>
    </location>
</feature>
<evidence type="ECO:0000313" key="4">
    <source>
        <dbReference type="Proteomes" id="UP000094487"/>
    </source>
</evidence>
<dbReference type="AlphaFoldDB" id="A0A1E3LXA3"/>
<dbReference type="SUPFAM" id="SSF82199">
    <property type="entry name" value="SET domain"/>
    <property type="match status" value="1"/>
</dbReference>
<dbReference type="OrthoDB" id="9804945at2"/>
<dbReference type="STRING" id="1888892.BFL28_14465"/>
<keyword evidence="4" id="KW-1185">Reference proteome</keyword>
<dbReference type="Pfam" id="PF00856">
    <property type="entry name" value="SET"/>
    <property type="match status" value="1"/>
</dbReference>
<evidence type="ECO:0000259" key="2">
    <source>
        <dbReference type="PROSITE" id="PS50280"/>
    </source>
</evidence>
<dbReference type="PROSITE" id="PS50280">
    <property type="entry name" value="SET"/>
    <property type="match status" value="1"/>
</dbReference>
<evidence type="ECO:0000313" key="3">
    <source>
        <dbReference type="EMBL" id="ODP38353.1"/>
    </source>
</evidence>
<feature type="transmembrane region" description="Helical" evidence="1">
    <location>
        <begin position="166"/>
        <end position="187"/>
    </location>
</feature>
<proteinExistence type="predicted"/>
<accession>A0A1E3LXA3</accession>
<keyword evidence="1" id="KW-0472">Membrane</keyword>
<keyword evidence="1" id="KW-1133">Transmembrane helix</keyword>
<organism evidence="3 4">
    <name type="scientific">Sphingomonas turrisvirgatae</name>
    <dbReference type="NCBI Taxonomy" id="1888892"/>
    <lineage>
        <taxon>Bacteria</taxon>
        <taxon>Pseudomonadati</taxon>
        <taxon>Pseudomonadota</taxon>
        <taxon>Alphaproteobacteria</taxon>
        <taxon>Sphingomonadales</taxon>
        <taxon>Sphingomonadaceae</taxon>
        <taxon>Sphingomonas</taxon>
    </lineage>
</organism>
<dbReference type="InterPro" id="IPR001214">
    <property type="entry name" value="SET_dom"/>
</dbReference>